<evidence type="ECO:0000256" key="1">
    <source>
        <dbReference type="SAM" id="SignalP"/>
    </source>
</evidence>
<accession>A0A0D3G298</accession>
<protein>
    <submittedName>
        <fullName evidence="2">Uncharacterized protein</fullName>
    </submittedName>
</protein>
<dbReference type="PaxDb" id="65489-OBART05G00330.1"/>
<proteinExistence type="predicted"/>
<dbReference type="AlphaFoldDB" id="A0A0D3G298"/>
<feature type="chain" id="PRO_5002262433" evidence="1">
    <location>
        <begin position="26"/>
        <end position="143"/>
    </location>
</feature>
<dbReference type="Proteomes" id="UP000026960">
    <property type="component" value="Chromosome 5"/>
</dbReference>
<organism evidence="2">
    <name type="scientific">Oryza barthii</name>
    <dbReference type="NCBI Taxonomy" id="65489"/>
    <lineage>
        <taxon>Eukaryota</taxon>
        <taxon>Viridiplantae</taxon>
        <taxon>Streptophyta</taxon>
        <taxon>Embryophyta</taxon>
        <taxon>Tracheophyta</taxon>
        <taxon>Spermatophyta</taxon>
        <taxon>Magnoliopsida</taxon>
        <taxon>Liliopsida</taxon>
        <taxon>Poales</taxon>
        <taxon>Poaceae</taxon>
        <taxon>BOP clade</taxon>
        <taxon>Oryzoideae</taxon>
        <taxon>Oryzeae</taxon>
        <taxon>Oryzinae</taxon>
        <taxon>Oryza</taxon>
    </lineage>
</organism>
<feature type="signal peptide" evidence="1">
    <location>
        <begin position="1"/>
        <end position="25"/>
    </location>
</feature>
<reference evidence="2" key="2">
    <citation type="submission" date="2015-03" db="UniProtKB">
        <authorList>
            <consortium name="EnsemblPlants"/>
        </authorList>
    </citation>
    <scope>IDENTIFICATION</scope>
</reference>
<evidence type="ECO:0000313" key="3">
    <source>
        <dbReference type="Proteomes" id="UP000026960"/>
    </source>
</evidence>
<name>A0A0D3G298_9ORYZ</name>
<dbReference type="STRING" id="65489.A0A0D3G298"/>
<reference evidence="2" key="1">
    <citation type="journal article" date="2009" name="Rice">
        <title>De Novo Next Generation Sequencing of Plant Genomes.</title>
        <authorList>
            <person name="Rounsley S."/>
            <person name="Marri P.R."/>
            <person name="Yu Y."/>
            <person name="He R."/>
            <person name="Sisneros N."/>
            <person name="Goicoechea J.L."/>
            <person name="Lee S.J."/>
            <person name="Angelova A."/>
            <person name="Kudrna D."/>
            <person name="Luo M."/>
            <person name="Affourtit J."/>
            <person name="Desany B."/>
            <person name="Knight J."/>
            <person name="Niazi F."/>
            <person name="Egholm M."/>
            <person name="Wing R.A."/>
        </authorList>
    </citation>
    <scope>NUCLEOTIDE SEQUENCE [LARGE SCALE GENOMIC DNA]</scope>
    <source>
        <strain evidence="2">cv. IRGC 105608</strain>
    </source>
</reference>
<dbReference type="HOGENOM" id="CLU_1910095_0_0_1"/>
<evidence type="ECO:0000313" key="2">
    <source>
        <dbReference type="EnsemblPlants" id="OBART05G00330.1"/>
    </source>
</evidence>
<sequence>MAMEMEMLLAKNKMLLLMLSTLLEAMPPQRQGGNHLSGSISIPAEFAAVNLARIDLSAHRRRCSIGRGKAAQAIDVSRNALELELELPEQVVTVDVFNVSLCGEVPTGVASFDGDVRVQPAAQRVPLWTSACALPFTTNNRAC</sequence>
<keyword evidence="3" id="KW-1185">Reference proteome</keyword>
<keyword evidence="1" id="KW-0732">Signal</keyword>
<dbReference type="Gramene" id="OBART05G00330.1">
    <property type="protein sequence ID" value="OBART05G00330.1"/>
    <property type="gene ID" value="OBART05G00330"/>
</dbReference>
<dbReference type="EnsemblPlants" id="OBART05G00330.1">
    <property type="protein sequence ID" value="OBART05G00330.1"/>
    <property type="gene ID" value="OBART05G00330"/>
</dbReference>